<dbReference type="Gene3D" id="2.130.10.10">
    <property type="entry name" value="YVTN repeat-like/Quinoprotein amine dehydrogenase"/>
    <property type="match status" value="1"/>
</dbReference>
<sequence length="359" mass="39655">MLDATCTPQILEHLQKSLTHTVYDTKWIPGTANFVAVGQHARGTGCLQVYQLEGTDAVVARSIEGTAGFKCSHFGAGRVSEPRLAVGTFDGKLQLWDLEQPKEPLLDLQAHASIINAIDAFGGQSYGYGPPELVTCGRDGCVRVWDVRQHDAPVAAFEPADSNNVRDCWCVAIGNSYDDQERCVLAGYDNGDVKMFDLRMNKLRWEMNVKNGVCGVQFDRRDIPMNKFVVTCLESQFHVFDARTQHPQKGFASVSQSISTGSTLWGVHHMPQNRDAVMLAAGDGSLSLWKYQYPDQRKVKDQDGKELGVAGSVQQLAQRSLSSQPVNSFDWSPDKQGLFVCSALDQCLRVGFVTKLHKL</sequence>
<gene>
    <name evidence="4" type="ORF">BQ4739_LOCUS14400</name>
    <name evidence="5" type="ORF">BQ4739_LOCUS19479</name>
</gene>
<dbReference type="PROSITE" id="PS50082">
    <property type="entry name" value="WD_REPEATS_2"/>
    <property type="match status" value="1"/>
</dbReference>
<dbReference type="AlphaFoldDB" id="A0A383WPW0"/>
<dbReference type="EMBL" id="FNXT01001207">
    <property type="protein sequence ID" value="SZX74153.1"/>
    <property type="molecule type" value="Genomic_DNA"/>
</dbReference>
<organism evidence="5 6">
    <name type="scientific">Tetradesmus obliquus</name>
    <name type="common">Green alga</name>
    <name type="synonym">Acutodesmus obliquus</name>
    <dbReference type="NCBI Taxonomy" id="3088"/>
    <lineage>
        <taxon>Eukaryota</taxon>
        <taxon>Viridiplantae</taxon>
        <taxon>Chlorophyta</taxon>
        <taxon>core chlorophytes</taxon>
        <taxon>Chlorophyceae</taxon>
        <taxon>CS clade</taxon>
        <taxon>Sphaeropleales</taxon>
        <taxon>Scenedesmaceae</taxon>
        <taxon>Tetradesmus</taxon>
    </lineage>
</organism>
<evidence type="ECO:0000313" key="6">
    <source>
        <dbReference type="Proteomes" id="UP000256970"/>
    </source>
</evidence>
<proteinExistence type="predicted"/>
<evidence type="ECO:0000256" key="2">
    <source>
        <dbReference type="ARBA" id="ARBA00022737"/>
    </source>
</evidence>
<name>A0A383WPW0_TETOB</name>
<dbReference type="Pfam" id="PF00400">
    <property type="entry name" value="WD40"/>
    <property type="match status" value="2"/>
</dbReference>
<keyword evidence="6" id="KW-1185">Reference proteome</keyword>
<accession>A0A383WPW0</accession>
<dbReference type="PANTHER" id="PTHR10971">
    <property type="entry name" value="MRNA EXPORT FACTOR AND BUB3"/>
    <property type="match status" value="1"/>
</dbReference>
<dbReference type="SUPFAM" id="SSF50978">
    <property type="entry name" value="WD40 repeat-like"/>
    <property type="match status" value="1"/>
</dbReference>
<keyword evidence="1 3" id="KW-0853">WD repeat</keyword>
<dbReference type="STRING" id="3088.A0A383WPW0"/>
<feature type="repeat" description="WD" evidence="3">
    <location>
        <begin position="133"/>
        <end position="155"/>
    </location>
</feature>
<keyword evidence="2" id="KW-0677">Repeat</keyword>
<dbReference type="SMART" id="SM00320">
    <property type="entry name" value="WD40"/>
    <property type="match status" value="4"/>
</dbReference>
<dbReference type="InterPro" id="IPR015943">
    <property type="entry name" value="WD40/YVTN_repeat-like_dom_sf"/>
</dbReference>
<evidence type="ECO:0000256" key="3">
    <source>
        <dbReference type="PROSITE-ProRule" id="PRU00221"/>
    </source>
</evidence>
<dbReference type="Proteomes" id="UP000256970">
    <property type="component" value="Unassembled WGS sequence"/>
</dbReference>
<dbReference type="InterPro" id="IPR036322">
    <property type="entry name" value="WD40_repeat_dom_sf"/>
</dbReference>
<evidence type="ECO:0000313" key="5">
    <source>
        <dbReference type="EMBL" id="SZX79194.1"/>
    </source>
</evidence>
<dbReference type="InterPro" id="IPR001680">
    <property type="entry name" value="WD40_rpt"/>
</dbReference>
<protein>
    <submittedName>
        <fullName evidence="5">Uncharacterized protein</fullName>
    </submittedName>
</protein>
<reference evidence="5 6" key="1">
    <citation type="submission" date="2016-10" db="EMBL/GenBank/DDBJ databases">
        <authorList>
            <person name="Cai Z."/>
        </authorList>
    </citation>
    <scope>NUCLEOTIDE SEQUENCE [LARGE SCALE GENOMIC DNA]</scope>
</reference>
<dbReference type="EMBL" id="FNXT01001358">
    <property type="protein sequence ID" value="SZX79194.1"/>
    <property type="molecule type" value="Genomic_DNA"/>
</dbReference>
<evidence type="ECO:0000313" key="4">
    <source>
        <dbReference type="EMBL" id="SZX74153.1"/>
    </source>
</evidence>
<evidence type="ECO:0000256" key="1">
    <source>
        <dbReference type="ARBA" id="ARBA00022574"/>
    </source>
</evidence>